<keyword evidence="2" id="KW-0812">Transmembrane</keyword>
<evidence type="ECO:0000256" key="2">
    <source>
        <dbReference type="SAM" id="Phobius"/>
    </source>
</evidence>
<evidence type="ECO:0000313" key="4">
    <source>
        <dbReference type="Proteomes" id="UP000739538"/>
    </source>
</evidence>
<dbReference type="GO" id="GO:0004622">
    <property type="term" value="F:phosphatidylcholine lysophospholipase activity"/>
    <property type="evidence" value="ECO:0007669"/>
    <property type="project" value="TreeGrafter"/>
</dbReference>
<keyword evidence="2" id="KW-1133">Transmembrane helix</keyword>
<protein>
    <submittedName>
        <fullName evidence="3">SGNH/GDSL hydrolase family protein</fullName>
    </submittedName>
</protein>
<name>A0A956NG88_UNCEI</name>
<evidence type="ECO:0000256" key="1">
    <source>
        <dbReference type="SAM" id="MobiDB-lite"/>
    </source>
</evidence>
<feature type="compositionally biased region" description="Low complexity" evidence="1">
    <location>
        <begin position="1"/>
        <end position="11"/>
    </location>
</feature>
<dbReference type="CDD" id="cd00229">
    <property type="entry name" value="SGNH_hydrolase"/>
    <property type="match status" value="1"/>
</dbReference>
<sequence length="395" mass="43504">MTGPSSTPSGSGQAGGGTPPALSGRAKRLMVVLGLALPLVLAVIAGEIAVRVLSKSGHVTPESRKAETLPYKGTAVARHCFQTGVRDVPGPDPGQVYRIDNHGYRGPDFEWEKPRGTTRIVVYGGSAVFDIAASEGEDWPRQLEVALHELGHPEVEVINAGIPGHASFDCLGRFYGEGHLLDPDFVLLYNTWNDLKYFKSEESLLHHYGSFCDSEDPRLNYQNGMDRFLCETSQLYVRLRDRYYKRAIGAELEGRTEERPLMSEFGPAGPRQFRLNVSTFVDAALNAGTVPILLSQARLITETNSDEDRSRINYKYHRLTHDALVEAFAVCDRTLEEVAAAKGVSCLSGSREMNGHGEWFHDYIHLNPVGSKRLAEIVAAELVPRLEAGDALRVE</sequence>
<comment type="caution">
    <text evidence="3">The sequence shown here is derived from an EMBL/GenBank/DDBJ whole genome shotgun (WGS) entry which is preliminary data.</text>
</comment>
<feature type="transmembrane region" description="Helical" evidence="2">
    <location>
        <begin position="29"/>
        <end position="50"/>
    </location>
</feature>
<reference evidence="3" key="1">
    <citation type="submission" date="2020-04" db="EMBL/GenBank/DDBJ databases">
        <authorList>
            <person name="Zhang T."/>
        </authorList>
    </citation>
    <scope>NUCLEOTIDE SEQUENCE</scope>
    <source>
        <strain evidence="3">HKST-UBA02</strain>
    </source>
</reference>
<dbReference type="InterPro" id="IPR051532">
    <property type="entry name" value="Ester_Hydrolysis_Enzymes"/>
</dbReference>
<keyword evidence="2" id="KW-0472">Membrane</keyword>
<organism evidence="3 4">
    <name type="scientific">Eiseniibacteriota bacterium</name>
    <dbReference type="NCBI Taxonomy" id="2212470"/>
    <lineage>
        <taxon>Bacteria</taxon>
        <taxon>Candidatus Eiseniibacteriota</taxon>
    </lineage>
</organism>
<dbReference type="EMBL" id="JAGQHS010000166">
    <property type="protein sequence ID" value="MCA9758379.1"/>
    <property type="molecule type" value="Genomic_DNA"/>
</dbReference>
<keyword evidence="3" id="KW-0378">Hydrolase</keyword>
<dbReference type="Gene3D" id="3.40.50.1110">
    <property type="entry name" value="SGNH hydrolase"/>
    <property type="match status" value="1"/>
</dbReference>
<dbReference type="InterPro" id="IPR036514">
    <property type="entry name" value="SGNH_hydro_sf"/>
</dbReference>
<reference evidence="3" key="2">
    <citation type="journal article" date="2021" name="Microbiome">
        <title>Successional dynamics and alternative stable states in a saline activated sludge microbial community over 9 years.</title>
        <authorList>
            <person name="Wang Y."/>
            <person name="Ye J."/>
            <person name="Ju F."/>
            <person name="Liu L."/>
            <person name="Boyd J.A."/>
            <person name="Deng Y."/>
            <person name="Parks D.H."/>
            <person name="Jiang X."/>
            <person name="Yin X."/>
            <person name="Woodcroft B.J."/>
            <person name="Tyson G.W."/>
            <person name="Hugenholtz P."/>
            <person name="Polz M.F."/>
            <person name="Zhang T."/>
        </authorList>
    </citation>
    <scope>NUCLEOTIDE SEQUENCE</scope>
    <source>
        <strain evidence="3">HKST-UBA02</strain>
    </source>
</reference>
<proteinExistence type="predicted"/>
<dbReference type="Proteomes" id="UP000739538">
    <property type="component" value="Unassembled WGS sequence"/>
</dbReference>
<accession>A0A956NG88</accession>
<dbReference type="PANTHER" id="PTHR30383">
    <property type="entry name" value="THIOESTERASE 1/PROTEASE 1/LYSOPHOSPHOLIPASE L1"/>
    <property type="match status" value="1"/>
</dbReference>
<dbReference type="PANTHER" id="PTHR30383:SF5">
    <property type="entry name" value="SGNH HYDROLASE-TYPE ESTERASE DOMAIN-CONTAINING PROTEIN"/>
    <property type="match status" value="1"/>
</dbReference>
<evidence type="ECO:0000313" key="3">
    <source>
        <dbReference type="EMBL" id="MCA9758379.1"/>
    </source>
</evidence>
<dbReference type="SUPFAM" id="SSF52266">
    <property type="entry name" value="SGNH hydrolase"/>
    <property type="match status" value="1"/>
</dbReference>
<gene>
    <name evidence="3" type="ORF">KDA27_21465</name>
</gene>
<feature type="region of interest" description="Disordered" evidence="1">
    <location>
        <begin position="1"/>
        <end position="21"/>
    </location>
</feature>
<dbReference type="AlphaFoldDB" id="A0A956NG88"/>